<dbReference type="SUPFAM" id="SSF54373">
    <property type="entry name" value="FAD-linked reductases, C-terminal domain"/>
    <property type="match status" value="1"/>
</dbReference>
<evidence type="ECO:0000313" key="7">
    <source>
        <dbReference type="EMBL" id="OJJ95136.1"/>
    </source>
</evidence>
<proteinExistence type="inferred from homology"/>
<dbReference type="GO" id="GO:0019478">
    <property type="term" value="P:D-amino acid catabolic process"/>
    <property type="evidence" value="ECO:0007669"/>
    <property type="project" value="TreeGrafter"/>
</dbReference>
<protein>
    <recommendedName>
        <fullName evidence="6">FAD dependent oxidoreductase domain-containing protein</fullName>
    </recommendedName>
</protein>
<evidence type="ECO:0000313" key="8">
    <source>
        <dbReference type="Proteomes" id="UP000184546"/>
    </source>
</evidence>
<comment type="similarity">
    <text evidence="2">Belongs to the DAMOX/DASOX family.</text>
</comment>
<keyword evidence="4" id="KW-0274">FAD</keyword>
<evidence type="ECO:0000256" key="1">
    <source>
        <dbReference type="ARBA" id="ARBA00001974"/>
    </source>
</evidence>
<evidence type="ECO:0000256" key="4">
    <source>
        <dbReference type="ARBA" id="ARBA00022827"/>
    </source>
</evidence>
<dbReference type="InterPro" id="IPR006076">
    <property type="entry name" value="FAD-dep_OxRdtase"/>
</dbReference>
<dbReference type="GO" id="GO:0071949">
    <property type="term" value="F:FAD binding"/>
    <property type="evidence" value="ECO:0007669"/>
    <property type="project" value="InterPro"/>
</dbReference>
<dbReference type="STRING" id="690307.A0A1L9WG37"/>
<evidence type="ECO:0000256" key="3">
    <source>
        <dbReference type="ARBA" id="ARBA00022630"/>
    </source>
</evidence>
<feature type="domain" description="FAD dependent oxidoreductase" evidence="6">
    <location>
        <begin position="6"/>
        <end position="363"/>
    </location>
</feature>
<dbReference type="Gene3D" id="3.40.50.720">
    <property type="entry name" value="NAD(P)-binding Rossmann-like Domain"/>
    <property type="match status" value="1"/>
</dbReference>
<dbReference type="RefSeq" id="XP_020051476.1">
    <property type="nucleotide sequence ID" value="XM_020197045.1"/>
</dbReference>
<dbReference type="OrthoDB" id="2015447at2759"/>
<dbReference type="SUPFAM" id="SSF51971">
    <property type="entry name" value="Nucleotide-binding domain"/>
    <property type="match status" value="1"/>
</dbReference>
<dbReference type="GeneID" id="30970859"/>
<name>A0A1L9WG37_ASPA1</name>
<dbReference type="OMA" id="IIVSNHC"/>
<dbReference type="PIRSF" id="PIRSF000189">
    <property type="entry name" value="D-aa_oxidase"/>
    <property type="match status" value="1"/>
</dbReference>
<dbReference type="VEuPathDB" id="FungiDB:ASPACDRAFT_127627"/>
<keyword evidence="5" id="KW-0560">Oxidoreductase</keyword>
<dbReference type="Pfam" id="PF01266">
    <property type="entry name" value="DAO"/>
    <property type="match status" value="1"/>
</dbReference>
<evidence type="ECO:0000256" key="2">
    <source>
        <dbReference type="ARBA" id="ARBA00006730"/>
    </source>
</evidence>
<dbReference type="AlphaFoldDB" id="A0A1L9WG37"/>
<accession>A0A1L9WG37</accession>
<dbReference type="PANTHER" id="PTHR11530:SF26">
    <property type="entry name" value="FAD DEPENDENT OXIDOREDUCTASE SUPERFAMILY (AFU_ORTHOLOGUE AFUA_5G13940)"/>
    <property type="match status" value="1"/>
</dbReference>
<dbReference type="PANTHER" id="PTHR11530">
    <property type="entry name" value="D-AMINO ACID OXIDASE"/>
    <property type="match status" value="1"/>
</dbReference>
<dbReference type="InterPro" id="IPR023209">
    <property type="entry name" value="DAO"/>
</dbReference>
<sequence>MNRTSVIIVGAGVIGLSSAIRLAQRGYRVTIISKEFPGDFHIDYASPWAGAHFRPVPSIKSEDRLEETLMRETYRELERLSAIHPEASIQFVPGVEYFDVADPAYFDPKLTQENGYASWPGFRVLEPWEYPQGHGSIKLGVAYTAWVLNSPVYLRWLERQAEKLGVQFIHRDLAALEEAVFVYREQEYRRDKSILAVVNASGRGFNDPQSYPSRGQFIAVANRCNKTVSHHWSDGSTTVIIPRPLGGVTIIGGTKEPNNWSHSISDNATTSILLRAAALCPELLMGQEDRTSPTLGFDVREVYIARRPMRHGGLRLEKDHLVFQDTVESGMKNEQKSVPVVHCYGAGPSGYKLSWGIADRVDDLVSLCIEESQA</sequence>
<reference evidence="8" key="1">
    <citation type="journal article" date="2017" name="Genome Biol.">
        <title>Comparative genomics reveals high biological diversity and specific adaptations in the industrially and medically important fungal genus Aspergillus.</title>
        <authorList>
            <person name="de Vries R.P."/>
            <person name="Riley R."/>
            <person name="Wiebenga A."/>
            <person name="Aguilar-Osorio G."/>
            <person name="Amillis S."/>
            <person name="Uchima C.A."/>
            <person name="Anderluh G."/>
            <person name="Asadollahi M."/>
            <person name="Askin M."/>
            <person name="Barry K."/>
            <person name="Battaglia E."/>
            <person name="Bayram O."/>
            <person name="Benocci T."/>
            <person name="Braus-Stromeyer S.A."/>
            <person name="Caldana C."/>
            <person name="Canovas D."/>
            <person name="Cerqueira G.C."/>
            <person name="Chen F."/>
            <person name="Chen W."/>
            <person name="Choi C."/>
            <person name="Clum A."/>
            <person name="Dos Santos R.A."/>
            <person name="Damasio A.R."/>
            <person name="Diallinas G."/>
            <person name="Emri T."/>
            <person name="Fekete E."/>
            <person name="Flipphi M."/>
            <person name="Freyberg S."/>
            <person name="Gallo A."/>
            <person name="Gournas C."/>
            <person name="Habgood R."/>
            <person name="Hainaut M."/>
            <person name="Harispe M.L."/>
            <person name="Henrissat B."/>
            <person name="Hilden K.S."/>
            <person name="Hope R."/>
            <person name="Hossain A."/>
            <person name="Karabika E."/>
            <person name="Karaffa L."/>
            <person name="Karanyi Z."/>
            <person name="Krasevec N."/>
            <person name="Kuo A."/>
            <person name="Kusch H."/>
            <person name="LaButti K."/>
            <person name="Lagendijk E.L."/>
            <person name="Lapidus A."/>
            <person name="Levasseur A."/>
            <person name="Lindquist E."/>
            <person name="Lipzen A."/>
            <person name="Logrieco A.F."/>
            <person name="MacCabe A."/>
            <person name="Maekelae M.R."/>
            <person name="Malavazi I."/>
            <person name="Melin P."/>
            <person name="Meyer V."/>
            <person name="Mielnichuk N."/>
            <person name="Miskei M."/>
            <person name="Molnar A.P."/>
            <person name="Mule G."/>
            <person name="Ngan C.Y."/>
            <person name="Orejas M."/>
            <person name="Orosz E."/>
            <person name="Ouedraogo J.P."/>
            <person name="Overkamp K.M."/>
            <person name="Park H.-S."/>
            <person name="Perrone G."/>
            <person name="Piumi F."/>
            <person name="Punt P.J."/>
            <person name="Ram A.F."/>
            <person name="Ramon A."/>
            <person name="Rauscher S."/>
            <person name="Record E."/>
            <person name="Riano-Pachon D.M."/>
            <person name="Robert V."/>
            <person name="Roehrig J."/>
            <person name="Ruller R."/>
            <person name="Salamov A."/>
            <person name="Salih N.S."/>
            <person name="Samson R.A."/>
            <person name="Sandor E."/>
            <person name="Sanguinetti M."/>
            <person name="Schuetze T."/>
            <person name="Sepcic K."/>
            <person name="Shelest E."/>
            <person name="Sherlock G."/>
            <person name="Sophianopoulou V."/>
            <person name="Squina F.M."/>
            <person name="Sun H."/>
            <person name="Susca A."/>
            <person name="Todd R.B."/>
            <person name="Tsang A."/>
            <person name="Unkles S.E."/>
            <person name="van de Wiele N."/>
            <person name="van Rossen-Uffink D."/>
            <person name="Oliveira J.V."/>
            <person name="Vesth T.C."/>
            <person name="Visser J."/>
            <person name="Yu J.-H."/>
            <person name="Zhou M."/>
            <person name="Andersen M.R."/>
            <person name="Archer D.B."/>
            <person name="Baker S.E."/>
            <person name="Benoit I."/>
            <person name="Brakhage A.A."/>
            <person name="Braus G.H."/>
            <person name="Fischer R."/>
            <person name="Frisvad J.C."/>
            <person name="Goldman G.H."/>
            <person name="Houbraken J."/>
            <person name="Oakley B."/>
            <person name="Pocsi I."/>
            <person name="Scazzocchio C."/>
            <person name="Seiboth B."/>
            <person name="vanKuyk P.A."/>
            <person name="Wortman J."/>
            <person name="Dyer P.S."/>
            <person name="Grigoriev I.V."/>
        </authorList>
    </citation>
    <scope>NUCLEOTIDE SEQUENCE [LARGE SCALE GENOMIC DNA]</scope>
    <source>
        <strain evidence="8">ATCC 16872 / CBS 172.66 / WB 5094</strain>
    </source>
</reference>
<gene>
    <name evidence="7" type="ORF">ASPACDRAFT_127627</name>
</gene>
<comment type="cofactor">
    <cofactor evidence="1">
        <name>FAD</name>
        <dbReference type="ChEBI" id="CHEBI:57692"/>
    </cofactor>
</comment>
<organism evidence="7 8">
    <name type="scientific">Aspergillus aculeatus (strain ATCC 16872 / CBS 172.66 / WB 5094)</name>
    <dbReference type="NCBI Taxonomy" id="690307"/>
    <lineage>
        <taxon>Eukaryota</taxon>
        <taxon>Fungi</taxon>
        <taxon>Dikarya</taxon>
        <taxon>Ascomycota</taxon>
        <taxon>Pezizomycotina</taxon>
        <taxon>Eurotiomycetes</taxon>
        <taxon>Eurotiomycetidae</taxon>
        <taxon>Eurotiales</taxon>
        <taxon>Aspergillaceae</taxon>
        <taxon>Aspergillus</taxon>
        <taxon>Aspergillus subgen. Circumdati</taxon>
    </lineage>
</organism>
<evidence type="ECO:0000256" key="5">
    <source>
        <dbReference type="ARBA" id="ARBA00023002"/>
    </source>
</evidence>
<keyword evidence="8" id="KW-1185">Reference proteome</keyword>
<dbReference type="EMBL" id="KV878991">
    <property type="protein sequence ID" value="OJJ95136.1"/>
    <property type="molecule type" value="Genomic_DNA"/>
</dbReference>
<dbReference type="GO" id="GO:0003884">
    <property type="term" value="F:D-amino-acid oxidase activity"/>
    <property type="evidence" value="ECO:0007669"/>
    <property type="project" value="InterPro"/>
</dbReference>
<evidence type="ECO:0000259" key="6">
    <source>
        <dbReference type="Pfam" id="PF01266"/>
    </source>
</evidence>
<dbReference type="Proteomes" id="UP000184546">
    <property type="component" value="Unassembled WGS sequence"/>
</dbReference>
<keyword evidence="3" id="KW-0285">Flavoprotein</keyword>
<dbReference type="GO" id="GO:0005737">
    <property type="term" value="C:cytoplasm"/>
    <property type="evidence" value="ECO:0007669"/>
    <property type="project" value="TreeGrafter"/>
</dbReference>
<dbReference type="Gene3D" id="3.30.9.10">
    <property type="entry name" value="D-Amino Acid Oxidase, subunit A, domain 2"/>
    <property type="match status" value="1"/>
</dbReference>